<gene>
    <name evidence="3" type="primary">thpR</name>
    <name evidence="3" type="ORF">ACFSOY_17080</name>
</gene>
<protein>
    <recommendedName>
        <fullName evidence="2">RNA 2',3'-cyclic phosphodiesterase</fullName>
        <shortName evidence="2">RNA 2',3'-CPDase</shortName>
        <ecNumber evidence="2">3.1.4.58</ecNumber>
    </recommendedName>
</protein>
<evidence type="ECO:0000313" key="4">
    <source>
        <dbReference type="Proteomes" id="UP001597343"/>
    </source>
</evidence>
<keyword evidence="4" id="KW-1185">Reference proteome</keyword>
<dbReference type="EC" id="3.1.4.58" evidence="2"/>
<dbReference type="NCBIfam" id="TIGR02258">
    <property type="entry name" value="2_5_ligase"/>
    <property type="match status" value="1"/>
</dbReference>
<dbReference type="InterPro" id="IPR009097">
    <property type="entry name" value="Cyclic_Pdiesterase"/>
</dbReference>
<dbReference type="Proteomes" id="UP001597343">
    <property type="component" value="Unassembled WGS sequence"/>
</dbReference>
<proteinExistence type="inferred from homology"/>
<dbReference type="EMBL" id="JBHUIO010000011">
    <property type="protein sequence ID" value="MFD2171677.1"/>
    <property type="molecule type" value="Genomic_DNA"/>
</dbReference>
<evidence type="ECO:0000313" key="3">
    <source>
        <dbReference type="EMBL" id="MFD2171677.1"/>
    </source>
</evidence>
<comment type="similarity">
    <text evidence="2">Belongs to the 2H phosphoesterase superfamily. ThpR family.</text>
</comment>
<accession>A0ABW5A095</accession>
<dbReference type="SUPFAM" id="SSF55144">
    <property type="entry name" value="LigT-like"/>
    <property type="match status" value="1"/>
</dbReference>
<dbReference type="HAMAP" id="MF_01940">
    <property type="entry name" value="RNA_CPDase"/>
    <property type="match status" value="1"/>
</dbReference>
<evidence type="ECO:0000256" key="1">
    <source>
        <dbReference type="ARBA" id="ARBA00022801"/>
    </source>
</evidence>
<dbReference type="InterPro" id="IPR004175">
    <property type="entry name" value="RNA_CPDase"/>
</dbReference>
<keyword evidence="1 2" id="KW-0378">Hydrolase</keyword>
<comment type="caution">
    <text evidence="3">The sequence shown here is derived from an EMBL/GenBank/DDBJ whole genome shotgun (WGS) entry which is preliminary data.</text>
</comment>
<dbReference type="Pfam" id="PF13563">
    <property type="entry name" value="2_5_RNA_ligase2"/>
    <property type="match status" value="1"/>
</dbReference>
<sequence length="185" mass="20974">MMGRFFLGIAVPPDRCGEALVRVEDQLAEELDVKRWYKPEQFHLTTHFLGELTDDQVASLLERISLDVQQFAPFSLQLDRVGSFPQAKVVWCGVGGDLAALHRLYDVLTVPLRSFGADRFLHDRFRPHITLGRLRTADSAWQPADYTDLFAGARWDVTSIHLFESVSAGAAGPHYPIRHTFHFPQ</sequence>
<dbReference type="Gene3D" id="3.90.1140.10">
    <property type="entry name" value="Cyclic phosphodiesterase"/>
    <property type="match status" value="1"/>
</dbReference>
<comment type="catalytic activity">
    <reaction evidence="2">
        <text>a 3'-end 2',3'-cyclophospho-ribonucleotide-RNA + H2O = a 3'-end 2'-phospho-ribonucleotide-RNA + H(+)</text>
        <dbReference type="Rhea" id="RHEA:11828"/>
        <dbReference type="Rhea" id="RHEA-COMP:10464"/>
        <dbReference type="Rhea" id="RHEA-COMP:17353"/>
        <dbReference type="ChEBI" id="CHEBI:15377"/>
        <dbReference type="ChEBI" id="CHEBI:15378"/>
        <dbReference type="ChEBI" id="CHEBI:83064"/>
        <dbReference type="ChEBI" id="CHEBI:173113"/>
        <dbReference type="EC" id="3.1.4.58"/>
    </reaction>
</comment>
<evidence type="ECO:0000256" key="2">
    <source>
        <dbReference type="HAMAP-Rule" id="MF_01940"/>
    </source>
</evidence>
<dbReference type="PANTHER" id="PTHR35561">
    <property type="entry name" value="RNA 2',3'-CYCLIC PHOSPHODIESTERASE"/>
    <property type="match status" value="1"/>
</dbReference>
<feature type="active site" description="Proton donor" evidence="2">
    <location>
        <position position="43"/>
    </location>
</feature>
<feature type="short sequence motif" description="HXTX 1" evidence="2">
    <location>
        <begin position="43"/>
        <end position="46"/>
    </location>
</feature>
<comment type="function">
    <text evidence="2">Hydrolyzes RNA 2',3'-cyclic phosphodiester to an RNA 2'-phosphomonoester.</text>
</comment>
<reference evidence="4" key="1">
    <citation type="journal article" date="2019" name="Int. J. Syst. Evol. Microbiol.">
        <title>The Global Catalogue of Microorganisms (GCM) 10K type strain sequencing project: providing services to taxonomists for standard genome sequencing and annotation.</title>
        <authorList>
            <consortium name="The Broad Institute Genomics Platform"/>
            <consortium name="The Broad Institute Genome Sequencing Center for Infectious Disease"/>
            <person name="Wu L."/>
            <person name="Ma J."/>
        </authorList>
    </citation>
    <scope>NUCLEOTIDE SEQUENCE [LARGE SCALE GENOMIC DNA]</scope>
    <source>
        <strain evidence="4">CGMCC 1.13574</strain>
    </source>
</reference>
<name>A0ABW5A095_9BACL</name>
<feature type="short sequence motif" description="HXTX 2" evidence="2">
    <location>
        <begin position="128"/>
        <end position="131"/>
    </location>
</feature>
<dbReference type="RefSeq" id="WP_386048684.1">
    <property type="nucleotide sequence ID" value="NZ_JBHUIO010000011.1"/>
</dbReference>
<feature type="active site" description="Proton acceptor" evidence="2">
    <location>
        <position position="128"/>
    </location>
</feature>
<dbReference type="PANTHER" id="PTHR35561:SF1">
    <property type="entry name" value="RNA 2',3'-CYCLIC PHOSPHODIESTERASE"/>
    <property type="match status" value="1"/>
</dbReference>
<organism evidence="3 4">
    <name type="scientific">Tumebacillus lipolyticus</name>
    <dbReference type="NCBI Taxonomy" id="1280370"/>
    <lineage>
        <taxon>Bacteria</taxon>
        <taxon>Bacillati</taxon>
        <taxon>Bacillota</taxon>
        <taxon>Bacilli</taxon>
        <taxon>Bacillales</taxon>
        <taxon>Alicyclobacillaceae</taxon>
        <taxon>Tumebacillus</taxon>
    </lineage>
</organism>